<name>A0A1G2FAM3_9BACT</name>
<dbReference type="PANTHER" id="PTHR28141">
    <property type="entry name" value="2',3'-CYCLIC-NUCLEOTIDE 3'-PHOSPHODIESTERASE"/>
    <property type="match status" value="1"/>
</dbReference>
<evidence type="ECO:0000313" key="1">
    <source>
        <dbReference type="EMBL" id="OGZ35116.1"/>
    </source>
</evidence>
<dbReference type="GO" id="GO:0009187">
    <property type="term" value="P:cyclic nucleotide metabolic process"/>
    <property type="evidence" value="ECO:0007669"/>
    <property type="project" value="TreeGrafter"/>
</dbReference>
<dbReference type="AlphaFoldDB" id="A0A1G2FAM3"/>
<gene>
    <name evidence="1" type="ORF">A2815_02115</name>
</gene>
<evidence type="ECO:0008006" key="3">
    <source>
        <dbReference type="Google" id="ProtNLM"/>
    </source>
</evidence>
<dbReference type="SUPFAM" id="SSF55144">
    <property type="entry name" value="LigT-like"/>
    <property type="match status" value="1"/>
</dbReference>
<organism evidence="1 2">
    <name type="scientific">Candidatus Portnoybacteria bacterium RIFCSPHIGHO2_01_FULL_40_12b</name>
    <dbReference type="NCBI Taxonomy" id="1801994"/>
    <lineage>
        <taxon>Bacteria</taxon>
        <taxon>Candidatus Portnoyibacteriota</taxon>
    </lineage>
</organism>
<sequence>MQYSIWIIPPEPIFSQLKNVIKKLSVKYDSPIFEPHMTLLGNINQSLPGIEQKITELASYVNRLELSLGPISFSTTYFQSVFVRVNSTARLTQLNLDVKKLFNMENNVFMPHISLLYGNHDMTIREKAASEVQLPLSSFVANEFIVAPSTSDPNQWKHSLTISFGFKN</sequence>
<dbReference type="GO" id="GO:0004113">
    <property type="term" value="F:2',3'-cyclic-nucleotide 3'-phosphodiesterase activity"/>
    <property type="evidence" value="ECO:0007669"/>
    <property type="project" value="TreeGrafter"/>
</dbReference>
<comment type="caution">
    <text evidence="1">The sequence shown here is derived from an EMBL/GenBank/DDBJ whole genome shotgun (WGS) entry which is preliminary data.</text>
</comment>
<protein>
    <recommendedName>
        <fullName evidence="3">Cyclic phosphodiesterase-like protein</fullName>
    </recommendedName>
</protein>
<dbReference type="InterPro" id="IPR009097">
    <property type="entry name" value="Cyclic_Pdiesterase"/>
</dbReference>
<reference evidence="1 2" key="1">
    <citation type="journal article" date="2016" name="Nat. Commun.">
        <title>Thousands of microbial genomes shed light on interconnected biogeochemical processes in an aquifer system.</title>
        <authorList>
            <person name="Anantharaman K."/>
            <person name="Brown C.T."/>
            <person name="Hug L.A."/>
            <person name="Sharon I."/>
            <person name="Castelle C.J."/>
            <person name="Probst A.J."/>
            <person name="Thomas B.C."/>
            <person name="Singh A."/>
            <person name="Wilkins M.J."/>
            <person name="Karaoz U."/>
            <person name="Brodie E.L."/>
            <person name="Williams K.H."/>
            <person name="Hubbard S.S."/>
            <person name="Banfield J.F."/>
        </authorList>
    </citation>
    <scope>NUCLEOTIDE SEQUENCE [LARGE SCALE GENOMIC DNA]</scope>
</reference>
<evidence type="ECO:0000313" key="2">
    <source>
        <dbReference type="Proteomes" id="UP000176974"/>
    </source>
</evidence>
<dbReference type="Pfam" id="PF07823">
    <property type="entry name" value="CPDase"/>
    <property type="match status" value="1"/>
</dbReference>
<accession>A0A1G2FAM3</accession>
<dbReference type="PANTHER" id="PTHR28141:SF1">
    <property type="entry name" value="2',3'-CYCLIC-NUCLEOTIDE 3'-PHOSPHODIESTERASE"/>
    <property type="match status" value="1"/>
</dbReference>
<dbReference type="InterPro" id="IPR012386">
    <property type="entry name" value="Cyclic-nucl_3Pdiesterase"/>
</dbReference>
<proteinExistence type="predicted"/>
<dbReference type="Proteomes" id="UP000176974">
    <property type="component" value="Unassembled WGS sequence"/>
</dbReference>
<dbReference type="Gene3D" id="3.90.1140.10">
    <property type="entry name" value="Cyclic phosphodiesterase"/>
    <property type="match status" value="1"/>
</dbReference>
<dbReference type="EMBL" id="MHMY01000018">
    <property type="protein sequence ID" value="OGZ35116.1"/>
    <property type="molecule type" value="Genomic_DNA"/>
</dbReference>